<dbReference type="InterPro" id="IPR013762">
    <property type="entry name" value="Integrase-like_cat_sf"/>
</dbReference>
<dbReference type="PROSITE" id="PS51898">
    <property type="entry name" value="TYR_RECOMBINASE"/>
    <property type="match status" value="1"/>
</dbReference>
<dbReference type="RefSeq" id="WP_382227670.1">
    <property type="nucleotide sequence ID" value="NZ_JBHTCA010000029.1"/>
</dbReference>
<sequence length="328" mass="36343">MTPTQLLDDWLTERENAYYDPLSRGAALPYAFIWKKWIDWLTTASPSRSRTNQALDYLNISQEDALAFLTYGPSPASKRQGLSRSRKISPVTRLRYAEVLTRIYSHAVQRGLLVEHPFKGNLVAQRPTERERGGQVLPPGVFEALQLLPSSAPSPVDARDAAIVHLLLECGLTSGELCSLQLKHVRKNTQAPGQFLLKVDGPRRAQRREVSTACEAGPALQHWLNCRDSLGKPSTYLFRSTKHDRLSKQTLFALVYHQVEAACVSVGAPCLGHVGPGVIRNTVIVRRWRAGVEPAEICKALGLQDAKSLLRGLGHHLEDPVSQGAHLE</sequence>
<dbReference type="InterPro" id="IPR002104">
    <property type="entry name" value="Integrase_catalytic"/>
</dbReference>
<feature type="domain" description="Tyr recombinase" evidence="2">
    <location>
        <begin position="132"/>
        <end position="328"/>
    </location>
</feature>
<evidence type="ECO:0000313" key="4">
    <source>
        <dbReference type="Proteomes" id="UP001596501"/>
    </source>
</evidence>
<dbReference type="Pfam" id="PF00589">
    <property type="entry name" value="Phage_integrase"/>
    <property type="match status" value="1"/>
</dbReference>
<accession>A0ABW2QPN2</accession>
<evidence type="ECO:0000313" key="3">
    <source>
        <dbReference type="EMBL" id="MFC7411355.1"/>
    </source>
</evidence>
<name>A0ABW2QPN2_9BURK</name>
<evidence type="ECO:0000259" key="2">
    <source>
        <dbReference type="PROSITE" id="PS51898"/>
    </source>
</evidence>
<dbReference type="Gene3D" id="1.10.443.10">
    <property type="entry name" value="Intergrase catalytic core"/>
    <property type="match status" value="1"/>
</dbReference>
<protein>
    <submittedName>
        <fullName evidence="3">Tyrosine-type recombinase/integrase</fullName>
    </submittedName>
</protein>
<gene>
    <name evidence="3" type="ORF">ACFQPB_21055</name>
</gene>
<dbReference type="InterPro" id="IPR011010">
    <property type="entry name" value="DNA_brk_join_enz"/>
</dbReference>
<dbReference type="EMBL" id="JBHTCA010000029">
    <property type="protein sequence ID" value="MFC7411355.1"/>
    <property type="molecule type" value="Genomic_DNA"/>
</dbReference>
<proteinExistence type="predicted"/>
<dbReference type="SUPFAM" id="SSF56349">
    <property type="entry name" value="DNA breaking-rejoining enzymes"/>
    <property type="match status" value="1"/>
</dbReference>
<keyword evidence="1" id="KW-0233">DNA recombination</keyword>
<dbReference type="Proteomes" id="UP001596501">
    <property type="component" value="Unassembled WGS sequence"/>
</dbReference>
<dbReference type="CDD" id="cd00397">
    <property type="entry name" value="DNA_BRE_C"/>
    <property type="match status" value="1"/>
</dbReference>
<comment type="caution">
    <text evidence="3">The sequence shown here is derived from an EMBL/GenBank/DDBJ whole genome shotgun (WGS) entry which is preliminary data.</text>
</comment>
<reference evidence="4" key="1">
    <citation type="journal article" date="2019" name="Int. J. Syst. Evol. Microbiol.">
        <title>The Global Catalogue of Microorganisms (GCM) 10K type strain sequencing project: providing services to taxonomists for standard genome sequencing and annotation.</title>
        <authorList>
            <consortium name="The Broad Institute Genomics Platform"/>
            <consortium name="The Broad Institute Genome Sequencing Center for Infectious Disease"/>
            <person name="Wu L."/>
            <person name="Ma J."/>
        </authorList>
    </citation>
    <scope>NUCLEOTIDE SEQUENCE [LARGE SCALE GENOMIC DNA]</scope>
    <source>
        <strain evidence="4">CGMCC 1.12371</strain>
    </source>
</reference>
<keyword evidence="4" id="KW-1185">Reference proteome</keyword>
<evidence type="ECO:0000256" key="1">
    <source>
        <dbReference type="ARBA" id="ARBA00023172"/>
    </source>
</evidence>
<organism evidence="3 4">
    <name type="scientific">Hydrogenophaga atypica</name>
    <dbReference type="NCBI Taxonomy" id="249409"/>
    <lineage>
        <taxon>Bacteria</taxon>
        <taxon>Pseudomonadati</taxon>
        <taxon>Pseudomonadota</taxon>
        <taxon>Betaproteobacteria</taxon>
        <taxon>Burkholderiales</taxon>
        <taxon>Comamonadaceae</taxon>
        <taxon>Hydrogenophaga</taxon>
    </lineage>
</organism>